<keyword evidence="3" id="KW-1185">Reference proteome</keyword>
<protein>
    <submittedName>
        <fullName evidence="2">Carboxymuconolactone decarboxylase family protein</fullName>
    </submittedName>
</protein>
<evidence type="ECO:0000313" key="2">
    <source>
        <dbReference type="EMBL" id="WAC12662.1"/>
    </source>
</evidence>
<dbReference type="Pfam" id="PF02627">
    <property type="entry name" value="CMD"/>
    <property type="match status" value="1"/>
</dbReference>
<dbReference type="AlphaFoldDB" id="A0A9E8SQ61"/>
<dbReference type="InterPro" id="IPR004675">
    <property type="entry name" value="AhpD_core"/>
</dbReference>
<reference evidence="2" key="1">
    <citation type="submission" date="2022-11" db="EMBL/GenBank/DDBJ databases">
        <title>Dyadobacter pollutisoli sp. nov., isolated from plastic dumped soil.</title>
        <authorList>
            <person name="Kim J.M."/>
            <person name="Kim K.R."/>
            <person name="Lee J.K."/>
            <person name="Hao L."/>
            <person name="Jeon C.O."/>
        </authorList>
    </citation>
    <scope>NUCLEOTIDE SEQUENCE</scope>
    <source>
        <strain evidence="2">U1</strain>
    </source>
</reference>
<feature type="domain" description="Carboxymuconolactone decarboxylase-like" evidence="1">
    <location>
        <begin position="12"/>
        <end position="93"/>
    </location>
</feature>
<dbReference type="InterPro" id="IPR029032">
    <property type="entry name" value="AhpD-like"/>
</dbReference>
<proteinExistence type="predicted"/>
<dbReference type="EMBL" id="CP112998">
    <property type="protein sequence ID" value="WAC12662.1"/>
    <property type="molecule type" value="Genomic_DNA"/>
</dbReference>
<dbReference type="NCBIfam" id="TIGR00778">
    <property type="entry name" value="ahpD_dom"/>
    <property type="match status" value="1"/>
</dbReference>
<name>A0A9E8SQ61_9BACT</name>
<dbReference type="RefSeq" id="WP_244823362.1">
    <property type="nucleotide sequence ID" value="NZ_CP112998.1"/>
</dbReference>
<sequence length="146" mass="16476">MENRVNIQTVQPQAYKAMYALEGYLQTGELTKTHKELIKLRASQINGCAFCLDMHTKDALKLGESVERIVLLNAWREAGLFTEEEKIVLELTEAVTLIQNQGINADLYQRAEEAFGQVYLAQIIMAIVTINAWNRIAISTHLQPGK</sequence>
<dbReference type="Gene3D" id="1.20.1290.10">
    <property type="entry name" value="AhpD-like"/>
    <property type="match status" value="1"/>
</dbReference>
<dbReference type="PANTHER" id="PTHR35446:SF2">
    <property type="entry name" value="CARBOXYMUCONOLACTONE DECARBOXYLASE-LIKE DOMAIN-CONTAINING PROTEIN"/>
    <property type="match status" value="1"/>
</dbReference>
<accession>A0A9E8SQ61</accession>
<dbReference type="PANTHER" id="PTHR35446">
    <property type="entry name" value="SI:CH211-175M2.5"/>
    <property type="match status" value="1"/>
</dbReference>
<dbReference type="Proteomes" id="UP001164653">
    <property type="component" value="Chromosome"/>
</dbReference>
<dbReference type="InterPro" id="IPR003779">
    <property type="entry name" value="CMD-like"/>
</dbReference>
<evidence type="ECO:0000259" key="1">
    <source>
        <dbReference type="Pfam" id="PF02627"/>
    </source>
</evidence>
<gene>
    <name evidence="2" type="ORF">ON006_01595</name>
</gene>
<organism evidence="2 3">
    <name type="scientific">Dyadobacter pollutisoli</name>
    <dbReference type="NCBI Taxonomy" id="2910158"/>
    <lineage>
        <taxon>Bacteria</taxon>
        <taxon>Pseudomonadati</taxon>
        <taxon>Bacteroidota</taxon>
        <taxon>Cytophagia</taxon>
        <taxon>Cytophagales</taxon>
        <taxon>Spirosomataceae</taxon>
        <taxon>Dyadobacter</taxon>
    </lineage>
</organism>
<dbReference type="GO" id="GO:0051920">
    <property type="term" value="F:peroxiredoxin activity"/>
    <property type="evidence" value="ECO:0007669"/>
    <property type="project" value="InterPro"/>
</dbReference>
<evidence type="ECO:0000313" key="3">
    <source>
        <dbReference type="Proteomes" id="UP001164653"/>
    </source>
</evidence>
<dbReference type="KEGG" id="dpf:ON006_01595"/>
<dbReference type="SUPFAM" id="SSF69118">
    <property type="entry name" value="AhpD-like"/>
    <property type="match status" value="1"/>
</dbReference>